<evidence type="ECO:0000256" key="2">
    <source>
        <dbReference type="ARBA" id="ARBA00022562"/>
    </source>
</evidence>
<sequence length="256" mass="29074">MALRQWMLRHIAVHDVHNEPHEPNQINADLIGLHESWTSFLNLSREQIAGLVSITERVDRERQSAVIYPEKADVHRWSRLCYPYDVRVVIVGQDPYHDGSACGLAFGTTRDRPAPPSLVTVFKELHRTIPNFTVPDSGCLDPWCKEGVLLINSIFTVIKGRPGSHESIGWQILSDRVLRSISERREGVVFMLWGLQAQRKECLLDASKHLILKSSHPSPRAQGSRTPFLGNNHFVLANEYLSKRGKSIDWNVLCSK</sequence>
<keyword evidence="3" id="KW-0227">DNA damage</keyword>
<evidence type="ECO:0000259" key="7">
    <source>
        <dbReference type="SMART" id="SM00986"/>
    </source>
</evidence>
<dbReference type="InterPro" id="IPR018085">
    <property type="entry name" value="Ura-DNA_Glyclase_AS"/>
</dbReference>
<feature type="active site" description="Proton acceptor" evidence="6">
    <location>
        <position position="94"/>
    </location>
</feature>
<reference evidence="8 9" key="1">
    <citation type="journal article" date="2015" name="Genome Announc.">
        <title>Complete Genome Sequence of Rat Cytomegalovirus Strain ALL-03 (Malaysian Strain).</title>
        <authorList>
            <person name="Balakrishnan K.N."/>
            <person name="Abdullah A.A."/>
            <person name="Camalxaman S.N."/>
            <person name="Quah Y.W."/>
            <person name="Abba Y."/>
            <person name="Hani H."/>
            <person name="Loh H.S."/>
            <person name="Kamal F.M."/>
            <person name="Zeenathul N.A."/>
            <person name="Aini I."/>
            <person name="Omar A.R."/>
            <person name="Noordin M.M."/>
            <person name="Mohd Azmi M.L."/>
        </authorList>
    </citation>
    <scope>NUCLEOTIDE SEQUENCE [LARGE SCALE GENOMIC DNA]</scope>
    <source>
        <strain evidence="8">ALL-03</strain>
    </source>
</reference>
<dbReference type="SMART" id="SM00986">
    <property type="entry name" value="UDG"/>
    <property type="match status" value="1"/>
</dbReference>
<evidence type="ECO:0000313" key="8">
    <source>
        <dbReference type="EMBL" id="AKE44274.1"/>
    </source>
</evidence>
<proteinExistence type="inferred from homology"/>
<name>A0A0F6R6P1_RCMVE</name>
<protein>
    <submittedName>
        <fullName evidence="8">A114</fullName>
    </submittedName>
</protein>
<keyword evidence="5" id="KW-0234">DNA repair</keyword>
<dbReference type="InterPro" id="IPR002043">
    <property type="entry name" value="UDG_fam1"/>
</dbReference>
<dbReference type="CDD" id="cd10027">
    <property type="entry name" value="UDG-F1-like"/>
    <property type="match status" value="1"/>
</dbReference>
<dbReference type="PROSITE" id="PS00130">
    <property type="entry name" value="U_DNA_GLYCOSYLASE"/>
    <property type="match status" value="1"/>
</dbReference>
<dbReference type="PANTHER" id="PTHR11264">
    <property type="entry name" value="URACIL-DNA GLYCOSYLASE"/>
    <property type="match status" value="1"/>
</dbReference>
<dbReference type="GO" id="GO:0097510">
    <property type="term" value="P:base-excision repair, AP site formation via deaminated base removal"/>
    <property type="evidence" value="ECO:0007669"/>
    <property type="project" value="TreeGrafter"/>
</dbReference>
<dbReference type="GO" id="GO:0004844">
    <property type="term" value="F:uracil DNA N-glycosylase activity"/>
    <property type="evidence" value="ECO:0007669"/>
    <property type="project" value="InterPro"/>
</dbReference>
<dbReference type="Gene3D" id="3.40.470.10">
    <property type="entry name" value="Uracil-DNA glycosylase-like domain"/>
    <property type="match status" value="1"/>
</dbReference>
<evidence type="ECO:0000256" key="5">
    <source>
        <dbReference type="ARBA" id="ARBA00023204"/>
    </source>
</evidence>
<dbReference type="InterPro" id="IPR005122">
    <property type="entry name" value="Uracil-DNA_glycosylase-like"/>
</dbReference>
<dbReference type="Pfam" id="PF03167">
    <property type="entry name" value="UDG"/>
    <property type="match status" value="1"/>
</dbReference>
<feature type="domain" description="Uracil-DNA glycosylase-like" evidence="7">
    <location>
        <begin position="79"/>
        <end position="241"/>
    </location>
</feature>
<accession>A0A0F6R6P1</accession>
<keyword evidence="4" id="KW-0378">Hydrolase</keyword>
<comment type="similarity">
    <text evidence="1">Belongs to the uracil-DNA glycosylase (UDG) superfamily. UNG family.</text>
</comment>
<evidence type="ECO:0000256" key="3">
    <source>
        <dbReference type="ARBA" id="ARBA00022763"/>
    </source>
</evidence>
<dbReference type="PANTHER" id="PTHR11264:SF0">
    <property type="entry name" value="URACIL-DNA GLYCOSYLASE"/>
    <property type="match status" value="1"/>
</dbReference>
<gene>
    <name evidence="8" type="primary">a114</name>
</gene>
<organism evidence="8 9">
    <name type="scientific">Rat cytomegalovirus ALL-03</name>
    <dbReference type="NCBI Taxonomy" id="1640278"/>
    <lineage>
        <taxon>Viruses</taxon>
        <taxon>Duplodnaviria</taxon>
        <taxon>Heunggongvirae</taxon>
        <taxon>Peploviricota</taxon>
        <taxon>Herviviricetes</taxon>
        <taxon>Herpesvirales</taxon>
        <taxon>Orthoherpesviridae</taxon>
        <taxon>Betaherpesvirinae</taxon>
        <taxon>Muromegalovirus</taxon>
        <taxon>Muromegalovirus muridbeta8</taxon>
        <taxon>Rat cytomegalovirus (isolate England)</taxon>
    </lineage>
</organism>
<dbReference type="NCBIfam" id="NF003592">
    <property type="entry name" value="PRK05254.1-5"/>
    <property type="match status" value="1"/>
</dbReference>
<dbReference type="SUPFAM" id="SSF52141">
    <property type="entry name" value="Uracil-DNA glycosylase-like"/>
    <property type="match status" value="1"/>
</dbReference>
<evidence type="ECO:0000256" key="6">
    <source>
        <dbReference type="PROSITE-ProRule" id="PRU10072"/>
    </source>
</evidence>
<keyword evidence="2" id="KW-1048">Host nucleus</keyword>
<dbReference type="NCBIfam" id="NF003589">
    <property type="entry name" value="PRK05254.1-2"/>
    <property type="match status" value="1"/>
</dbReference>
<evidence type="ECO:0000313" key="9">
    <source>
        <dbReference type="Proteomes" id="UP000105122"/>
    </source>
</evidence>
<evidence type="ECO:0000256" key="4">
    <source>
        <dbReference type="ARBA" id="ARBA00022801"/>
    </source>
</evidence>
<dbReference type="HAMAP" id="MF_00148">
    <property type="entry name" value="UDG"/>
    <property type="match status" value="1"/>
</dbReference>
<dbReference type="EMBL" id="KP967684">
    <property type="protein sequence ID" value="AKE44274.1"/>
    <property type="molecule type" value="Genomic_DNA"/>
</dbReference>
<dbReference type="Proteomes" id="UP000105122">
    <property type="component" value="Segment"/>
</dbReference>
<dbReference type="SMART" id="SM00987">
    <property type="entry name" value="UreE_C"/>
    <property type="match status" value="1"/>
</dbReference>
<dbReference type="NCBIfam" id="TIGR00628">
    <property type="entry name" value="ung"/>
    <property type="match status" value="1"/>
</dbReference>
<dbReference type="InterPro" id="IPR036895">
    <property type="entry name" value="Uracil-DNA_glycosylase-like_sf"/>
</dbReference>
<evidence type="ECO:0000256" key="1">
    <source>
        <dbReference type="ARBA" id="ARBA00008184"/>
    </source>
</evidence>